<keyword evidence="3" id="KW-0233">DNA recombination</keyword>
<dbReference type="InterPro" id="IPR007476">
    <property type="entry name" value="RdgC"/>
</dbReference>
<gene>
    <name evidence="5" type="ORF">ANDO1_1730</name>
    <name evidence="4" type="ORF">ANDO2_1637</name>
</gene>
<dbReference type="PANTHER" id="PTHR38103">
    <property type="entry name" value="RECOMBINATION-ASSOCIATED PROTEIN RDGC"/>
    <property type="match status" value="1"/>
</dbReference>
<organism evidence="4">
    <name type="scientific">plant metagenome</name>
    <dbReference type="NCBI Taxonomy" id="1297885"/>
    <lineage>
        <taxon>unclassified sequences</taxon>
        <taxon>metagenomes</taxon>
        <taxon>organismal metagenomes</taxon>
    </lineage>
</organism>
<dbReference type="AlphaFoldDB" id="A0A484P3R2"/>
<sequence length="328" mass="35764">MLNKVFFRNASVYRLADAWQPGAAALADQLAAVPFTPCGAMEAESVGWVPPAPDTDLVYDSAGHYLLTLRVEQRVMPAAAVDLMVRERAAKLEEEQGHKPGRRQMKEIKEAVRDDMLPQAFRQQKEIRVWVDTRGRTLVVDSATPSQCDLVLGALGKCVDPFPAEPFQVRANPALAMTAWLQSDVAPDCFTIDTDVELRSAGDAGAVVRYQRQAVDPSEVTHHIDSGKQCVLLGLTWNDRVAFLLDDGLHLKRIVALDLITQAQDREGLAESERFAADFNLMAGELSGLIGDLTYSLGGIRLDLAQQAANFQISTSGNNTVFSIVGAS</sequence>
<comment type="subcellular location">
    <subcellularLocation>
        <location evidence="1">Cytoplasm</location>
        <location evidence="1">Nucleoid</location>
    </subcellularLocation>
</comment>
<evidence type="ECO:0000313" key="5">
    <source>
        <dbReference type="EMBL" id="VFR37029.1"/>
    </source>
</evidence>
<name>A0A484P3R2_9ZZZZ</name>
<evidence type="ECO:0000256" key="3">
    <source>
        <dbReference type="ARBA" id="ARBA00023172"/>
    </source>
</evidence>
<dbReference type="GO" id="GO:0003690">
    <property type="term" value="F:double-stranded DNA binding"/>
    <property type="evidence" value="ECO:0007669"/>
    <property type="project" value="TreeGrafter"/>
</dbReference>
<dbReference type="GO" id="GO:0006310">
    <property type="term" value="P:DNA recombination"/>
    <property type="evidence" value="ECO:0007669"/>
    <property type="project" value="UniProtKB-KW"/>
</dbReference>
<keyword evidence="2" id="KW-0963">Cytoplasm</keyword>
<dbReference type="PANTHER" id="PTHR38103:SF1">
    <property type="entry name" value="RECOMBINATION-ASSOCIATED PROTEIN RDGC"/>
    <property type="match status" value="1"/>
</dbReference>
<proteinExistence type="predicted"/>
<evidence type="ECO:0000313" key="4">
    <source>
        <dbReference type="EMBL" id="VFR20265.1"/>
    </source>
</evidence>
<dbReference type="NCBIfam" id="NF001464">
    <property type="entry name" value="PRK00321.1-5"/>
    <property type="match status" value="1"/>
</dbReference>
<dbReference type="GO" id="GO:0000018">
    <property type="term" value="P:regulation of DNA recombination"/>
    <property type="evidence" value="ECO:0007669"/>
    <property type="project" value="TreeGrafter"/>
</dbReference>
<evidence type="ECO:0000256" key="2">
    <source>
        <dbReference type="ARBA" id="ARBA00022490"/>
    </source>
</evidence>
<dbReference type="GO" id="GO:0043590">
    <property type="term" value="C:bacterial nucleoid"/>
    <property type="evidence" value="ECO:0007669"/>
    <property type="project" value="TreeGrafter"/>
</dbReference>
<evidence type="ECO:0000256" key="1">
    <source>
        <dbReference type="ARBA" id="ARBA00004453"/>
    </source>
</evidence>
<dbReference type="Pfam" id="PF04381">
    <property type="entry name" value="RdgC"/>
    <property type="match status" value="1"/>
</dbReference>
<dbReference type="EMBL" id="CAADIB010000003">
    <property type="protein sequence ID" value="VFR20265.1"/>
    <property type="molecule type" value="Genomic_DNA"/>
</dbReference>
<dbReference type="NCBIfam" id="NF001463">
    <property type="entry name" value="PRK00321.1-4"/>
    <property type="match status" value="1"/>
</dbReference>
<dbReference type="EMBL" id="CAADHZ010000027">
    <property type="protein sequence ID" value="VFR37029.1"/>
    <property type="molecule type" value="Genomic_DNA"/>
</dbReference>
<protein>
    <submittedName>
        <fullName evidence="4">DNA recombination-dependent growth factor C</fullName>
    </submittedName>
</protein>
<accession>A0A484P3R2</accession>
<reference evidence="4" key="1">
    <citation type="submission" date="2019-03" db="EMBL/GenBank/DDBJ databases">
        <authorList>
            <person name="Danneels B."/>
        </authorList>
    </citation>
    <scope>NUCLEOTIDE SEQUENCE</scope>
</reference>